<sequence>MKLGLVVEGHGEVFAAPILVRRLARHLAPTLHLEVLPPHRIPRGQLVKEDDLRRAIELTARRVGGNGRILVLLDADQDLPCVLGPRLLTWARKHRSDRVISVVVAQCEYEAWFLAAAESLRNQRGLSSDLRAPSDPERIRDAKGWLRTRMTEGYSETLDQPALTSVFDLEAARRADSFDKLFRDMGALLGVSVPPRPQQSP</sequence>
<gene>
    <name evidence="1" type="ORF">D7V93_33615</name>
</gene>
<organism evidence="1 2">
    <name type="scientific">Corallococcus llansteffanensis</name>
    <dbReference type="NCBI Taxonomy" id="2316731"/>
    <lineage>
        <taxon>Bacteria</taxon>
        <taxon>Pseudomonadati</taxon>
        <taxon>Myxococcota</taxon>
        <taxon>Myxococcia</taxon>
        <taxon>Myxococcales</taxon>
        <taxon>Cystobacterineae</taxon>
        <taxon>Myxococcaceae</taxon>
        <taxon>Corallococcus</taxon>
    </lineage>
</organism>
<accession>A0A3A8NUB7</accession>
<dbReference type="RefSeq" id="WP_120647265.1">
    <property type="nucleotide sequence ID" value="NZ_RAWB01000512.1"/>
</dbReference>
<dbReference type="Pfam" id="PF14103">
    <property type="entry name" value="DUF4276"/>
    <property type="match status" value="1"/>
</dbReference>
<proteinExistence type="predicted"/>
<protein>
    <submittedName>
        <fullName evidence="1">DUF4276 family protein</fullName>
    </submittedName>
</protein>
<keyword evidence="2" id="KW-1185">Reference proteome</keyword>
<name>A0A3A8NUB7_9BACT</name>
<dbReference type="EMBL" id="RAWB01000512">
    <property type="protein sequence ID" value="RKH47986.1"/>
    <property type="molecule type" value="Genomic_DNA"/>
</dbReference>
<evidence type="ECO:0000313" key="2">
    <source>
        <dbReference type="Proteomes" id="UP000272888"/>
    </source>
</evidence>
<dbReference type="InterPro" id="IPR025455">
    <property type="entry name" value="DUF4276"/>
</dbReference>
<dbReference type="AlphaFoldDB" id="A0A3A8NUB7"/>
<comment type="caution">
    <text evidence="1">The sequence shown here is derived from an EMBL/GenBank/DDBJ whole genome shotgun (WGS) entry which is preliminary data.</text>
</comment>
<reference evidence="2" key="1">
    <citation type="submission" date="2018-09" db="EMBL/GenBank/DDBJ databases">
        <authorList>
            <person name="Livingstone P.G."/>
            <person name="Whitworth D.E."/>
        </authorList>
    </citation>
    <scope>NUCLEOTIDE SEQUENCE [LARGE SCALE GENOMIC DNA]</scope>
    <source>
        <strain evidence="2">CA051B</strain>
    </source>
</reference>
<dbReference type="Proteomes" id="UP000272888">
    <property type="component" value="Unassembled WGS sequence"/>
</dbReference>
<evidence type="ECO:0000313" key="1">
    <source>
        <dbReference type="EMBL" id="RKH47986.1"/>
    </source>
</evidence>